<dbReference type="RefSeq" id="WP_377854673.1">
    <property type="nucleotide sequence ID" value="NZ_JBHLZU010000018.1"/>
</dbReference>
<keyword evidence="1" id="KW-0812">Transmembrane</keyword>
<dbReference type="Pfam" id="PF20128">
    <property type="entry name" value="DUF6518"/>
    <property type="match status" value="1"/>
</dbReference>
<accession>A0ABV6A2C6</accession>
<comment type="caution">
    <text evidence="2">The sequence shown here is derived from an EMBL/GenBank/DDBJ whole genome shotgun (WGS) entry which is preliminary data.</text>
</comment>
<keyword evidence="1" id="KW-0472">Membrane</keyword>
<gene>
    <name evidence="2" type="ORF">ACFFQA_20955</name>
</gene>
<proteinExistence type="predicted"/>
<feature type="transmembrane region" description="Helical" evidence="1">
    <location>
        <begin position="101"/>
        <end position="122"/>
    </location>
</feature>
<evidence type="ECO:0000256" key="1">
    <source>
        <dbReference type="SAM" id="Phobius"/>
    </source>
</evidence>
<dbReference type="EMBL" id="JBHLZU010000018">
    <property type="protein sequence ID" value="MFB9906409.1"/>
    <property type="molecule type" value="Genomic_DNA"/>
</dbReference>
<feature type="transmembrane region" description="Helical" evidence="1">
    <location>
        <begin position="129"/>
        <end position="148"/>
    </location>
</feature>
<sequence>MIGTDEPGTRSWWASSGIAVGVGAVLGVITFLLQGVLPDGWSVLANSGAVWLTVALVLGMVLPGLTTVTALLSGAAVEIALVLGYYGAAPLAGYASSPRSVLLWCLVGVVGGPVFTLAGALWRQRRWPWLAGGLFGGIWVGEGIHVLGLTEQSGYGPTGWVQIVVGVVVALALGRSTWDRLLALASTAGGAVAMMAAEKLIELAFLSV</sequence>
<dbReference type="Proteomes" id="UP001589693">
    <property type="component" value="Unassembled WGS sequence"/>
</dbReference>
<dbReference type="InterPro" id="IPR045393">
    <property type="entry name" value="DUF6518"/>
</dbReference>
<keyword evidence="3" id="KW-1185">Reference proteome</keyword>
<evidence type="ECO:0000313" key="3">
    <source>
        <dbReference type="Proteomes" id="UP001589693"/>
    </source>
</evidence>
<reference evidence="2 3" key="1">
    <citation type="submission" date="2024-09" db="EMBL/GenBank/DDBJ databases">
        <authorList>
            <person name="Sun Q."/>
            <person name="Mori K."/>
        </authorList>
    </citation>
    <scope>NUCLEOTIDE SEQUENCE [LARGE SCALE GENOMIC DNA]</scope>
    <source>
        <strain evidence="2 3">TBRC 7907</strain>
    </source>
</reference>
<feature type="transmembrane region" description="Helical" evidence="1">
    <location>
        <begin position="43"/>
        <end position="62"/>
    </location>
</feature>
<keyword evidence="1" id="KW-1133">Transmembrane helix</keyword>
<name>A0ABV6A2C6_9PSEU</name>
<feature type="transmembrane region" description="Helical" evidence="1">
    <location>
        <begin position="154"/>
        <end position="174"/>
    </location>
</feature>
<feature type="transmembrane region" description="Helical" evidence="1">
    <location>
        <begin position="12"/>
        <end position="37"/>
    </location>
</feature>
<protein>
    <submittedName>
        <fullName evidence="2">DUF6518 family protein</fullName>
    </submittedName>
</protein>
<organism evidence="2 3">
    <name type="scientific">Allokutzneria oryzae</name>
    <dbReference type="NCBI Taxonomy" id="1378989"/>
    <lineage>
        <taxon>Bacteria</taxon>
        <taxon>Bacillati</taxon>
        <taxon>Actinomycetota</taxon>
        <taxon>Actinomycetes</taxon>
        <taxon>Pseudonocardiales</taxon>
        <taxon>Pseudonocardiaceae</taxon>
        <taxon>Allokutzneria</taxon>
    </lineage>
</organism>
<evidence type="ECO:0000313" key="2">
    <source>
        <dbReference type="EMBL" id="MFB9906409.1"/>
    </source>
</evidence>